<dbReference type="InterPro" id="IPR009057">
    <property type="entry name" value="Homeodomain-like_sf"/>
</dbReference>
<accession>A0A078ADV8</accession>
<dbReference type="GO" id="GO:0003677">
    <property type="term" value="F:DNA binding"/>
    <property type="evidence" value="ECO:0007669"/>
    <property type="project" value="UniProtKB-UniRule"/>
</dbReference>
<evidence type="ECO:0000256" key="1">
    <source>
        <dbReference type="PROSITE-ProRule" id="PRU00108"/>
    </source>
</evidence>
<gene>
    <name evidence="3" type="primary">Contig18511.g19667</name>
    <name evidence="3" type="ORF">STYLEM_8713</name>
</gene>
<dbReference type="EMBL" id="CCKQ01008283">
    <property type="protein sequence ID" value="CDW79722.1"/>
    <property type="molecule type" value="Genomic_DNA"/>
</dbReference>
<dbReference type="PROSITE" id="PS50071">
    <property type="entry name" value="HOMEOBOX_2"/>
    <property type="match status" value="1"/>
</dbReference>
<feature type="domain" description="Homeobox" evidence="2">
    <location>
        <begin position="153"/>
        <end position="213"/>
    </location>
</feature>
<organism evidence="3 4">
    <name type="scientific">Stylonychia lemnae</name>
    <name type="common">Ciliate</name>
    <dbReference type="NCBI Taxonomy" id="5949"/>
    <lineage>
        <taxon>Eukaryota</taxon>
        <taxon>Sar</taxon>
        <taxon>Alveolata</taxon>
        <taxon>Ciliophora</taxon>
        <taxon>Intramacronucleata</taxon>
        <taxon>Spirotrichea</taxon>
        <taxon>Stichotrichia</taxon>
        <taxon>Sporadotrichida</taxon>
        <taxon>Oxytrichidae</taxon>
        <taxon>Stylonychinae</taxon>
        <taxon>Stylonychia</taxon>
    </lineage>
</organism>
<keyword evidence="1" id="KW-0238">DNA-binding</keyword>
<evidence type="ECO:0000313" key="3">
    <source>
        <dbReference type="EMBL" id="CDW79722.1"/>
    </source>
</evidence>
<reference evidence="3 4" key="1">
    <citation type="submission" date="2014-06" db="EMBL/GenBank/DDBJ databases">
        <authorList>
            <person name="Swart Estienne"/>
        </authorList>
    </citation>
    <scope>NUCLEOTIDE SEQUENCE [LARGE SCALE GENOMIC DNA]</scope>
    <source>
        <strain evidence="3 4">130c</strain>
    </source>
</reference>
<dbReference type="Gene3D" id="1.10.10.60">
    <property type="entry name" value="Homeodomain-like"/>
    <property type="match status" value="1"/>
</dbReference>
<dbReference type="InterPro" id="IPR001356">
    <property type="entry name" value="HD"/>
</dbReference>
<evidence type="ECO:0000259" key="2">
    <source>
        <dbReference type="PROSITE" id="PS50071"/>
    </source>
</evidence>
<evidence type="ECO:0000313" key="4">
    <source>
        <dbReference type="Proteomes" id="UP000039865"/>
    </source>
</evidence>
<keyword evidence="4" id="KW-1185">Reference proteome</keyword>
<dbReference type="OrthoDB" id="313485at2759"/>
<dbReference type="InParanoid" id="A0A078ADV8"/>
<name>A0A078ADV8_STYLE</name>
<dbReference type="GO" id="GO:0005634">
    <property type="term" value="C:nucleus"/>
    <property type="evidence" value="ECO:0007669"/>
    <property type="project" value="UniProtKB-SubCell"/>
</dbReference>
<dbReference type="AlphaFoldDB" id="A0A078ADV8"/>
<sequence>MLISLDSREILDEYIVRLFNQSNQDPELFLRPNLMNLPFSNIRWNDQNEVSFNSSPINNRQSTLLEWDFNQDNNCNKDSKSLVKISSISQNAEDQIQLQRIEKLQGIDDIAQVQAIDDDHKLQEEQNWSIVPQFREIFNTEKQSEKKEKLNVKKNKFSRHQKNDQQIRILENQFFKTQLWSRNLIEELSLKLQLRPQQIYKWYYDKINYKSKKRQTQRQSEVQ</sequence>
<comment type="subcellular location">
    <subcellularLocation>
        <location evidence="1">Nucleus</location>
    </subcellularLocation>
</comment>
<dbReference type="Proteomes" id="UP000039865">
    <property type="component" value="Unassembled WGS sequence"/>
</dbReference>
<dbReference type="SUPFAM" id="SSF46689">
    <property type="entry name" value="Homeodomain-like"/>
    <property type="match status" value="1"/>
</dbReference>
<feature type="DNA-binding region" description="Homeobox" evidence="1">
    <location>
        <begin position="155"/>
        <end position="214"/>
    </location>
</feature>
<keyword evidence="1" id="KW-0371">Homeobox</keyword>
<proteinExistence type="predicted"/>
<keyword evidence="1" id="KW-0539">Nucleus</keyword>
<protein>
    <recommendedName>
        <fullName evidence="2">Homeobox domain-containing protein</fullName>
    </recommendedName>
</protein>